<reference evidence="1" key="2">
    <citation type="submission" date="2023-05" db="EMBL/GenBank/DDBJ databases">
        <authorList>
            <consortium name="Lawrence Berkeley National Laboratory"/>
            <person name="Steindorff A."/>
            <person name="Hensen N."/>
            <person name="Bonometti L."/>
            <person name="Westerberg I."/>
            <person name="Brannstrom I.O."/>
            <person name="Guillou S."/>
            <person name="Cros-Aarteil S."/>
            <person name="Calhoun S."/>
            <person name="Haridas S."/>
            <person name="Kuo A."/>
            <person name="Mondo S."/>
            <person name="Pangilinan J."/>
            <person name="Riley R."/>
            <person name="Labutti K."/>
            <person name="Andreopoulos B."/>
            <person name="Lipzen A."/>
            <person name="Chen C."/>
            <person name="Yanf M."/>
            <person name="Daum C."/>
            <person name="Ng V."/>
            <person name="Clum A."/>
            <person name="Ohm R."/>
            <person name="Martin F."/>
            <person name="Silar P."/>
            <person name="Natvig D."/>
            <person name="Lalanne C."/>
            <person name="Gautier V."/>
            <person name="Ament-Velasquez S.L."/>
            <person name="Kruys A."/>
            <person name="Hutchinson M.I."/>
            <person name="Powell A.J."/>
            <person name="Barry K."/>
            <person name="Miller A.N."/>
            <person name="Grigoriev I.V."/>
            <person name="Debuchy R."/>
            <person name="Gladieux P."/>
            <person name="Thoren M.H."/>
            <person name="Johannesson H."/>
        </authorList>
    </citation>
    <scope>NUCLEOTIDE SEQUENCE</scope>
    <source>
        <strain evidence="1">CBS 990.96</strain>
    </source>
</reference>
<dbReference type="InterPro" id="IPR009003">
    <property type="entry name" value="Peptidase_S1_PA"/>
</dbReference>
<dbReference type="AlphaFoldDB" id="A0AAN7BGB7"/>
<protein>
    <submittedName>
        <fullName evidence="1">Uncharacterized protein</fullName>
    </submittedName>
</protein>
<reference evidence="1" key="1">
    <citation type="journal article" date="2023" name="Mol. Phylogenet. Evol.">
        <title>Genome-scale phylogeny and comparative genomics of the fungal order Sordariales.</title>
        <authorList>
            <person name="Hensen N."/>
            <person name="Bonometti L."/>
            <person name="Westerberg I."/>
            <person name="Brannstrom I.O."/>
            <person name="Guillou S."/>
            <person name="Cros-Aarteil S."/>
            <person name="Calhoun S."/>
            <person name="Haridas S."/>
            <person name="Kuo A."/>
            <person name="Mondo S."/>
            <person name="Pangilinan J."/>
            <person name="Riley R."/>
            <person name="LaButti K."/>
            <person name="Andreopoulos B."/>
            <person name="Lipzen A."/>
            <person name="Chen C."/>
            <person name="Yan M."/>
            <person name="Daum C."/>
            <person name="Ng V."/>
            <person name="Clum A."/>
            <person name="Steindorff A."/>
            <person name="Ohm R.A."/>
            <person name="Martin F."/>
            <person name="Silar P."/>
            <person name="Natvig D.O."/>
            <person name="Lalanne C."/>
            <person name="Gautier V."/>
            <person name="Ament-Velasquez S.L."/>
            <person name="Kruys A."/>
            <person name="Hutchinson M.I."/>
            <person name="Powell A.J."/>
            <person name="Barry K."/>
            <person name="Miller A.N."/>
            <person name="Grigoriev I.V."/>
            <person name="Debuchy R."/>
            <person name="Gladieux P."/>
            <person name="Hiltunen Thoren M."/>
            <person name="Johannesson H."/>
        </authorList>
    </citation>
    <scope>NUCLEOTIDE SEQUENCE</scope>
    <source>
        <strain evidence="1">CBS 990.96</strain>
    </source>
</reference>
<organism evidence="1 2">
    <name type="scientific">Podospora fimiseda</name>
    <dbReference type="NCBI Taxonomy" id="252190"/>
    <lineage>
        <taxon>Eukaryota</taxon>
        <taxon>Fungi</taxon>
        <taxon>Dikarya</taxon>
        <taxon>Ascomycota</taxon>
        <taxon>Pezizomycotina</taxon>
        <taxon>Sordariomycetes</taxon>
        <taxon>Sordariomycetidae</taxon>
        <taxon>Sordariales</taxon>
        <taxon>Podosporaceae</taxon>
        <taxon>Podospora</taxon>
    </lineage>
</organism>
<sequence>MVAITVSWQALAAGIGRWCRKMLVAKLFCRHAVERLLTSALPPWFRSFGLPPEIAGSAQLAKQSSWHSSLNCFRPPGINVPTGDMVEVYNPHSDRAPLAAHSVRSHAVTGNTSMSYTLVLWDLQLPVHADDDCNSEEGYFGFNTAEAVDLGRNPELRGRSVVPFPLADGLNRPARHQYVVTAGYVMFNVERGLALSVELTSGAGTPDPEVRYGRQAIIHGNRYFSLAKINDLAMMKLDQPFRIAQPFQYRKTPITPSEGVPAQIAGFPANTDLFKFDGGLFHSGGTMRYFGIPDQSMSIFYRNQLVPSGKAFSWEPDMDN</sequence>
<gene>
    <name evidence="1" type="ORF">QBC38DRAFT_503674</name>
</gene>
<evidence type="ECO:0000313" key="2">
    <source>
        <dbReference type="Proteomes" id="UP001301958"/>
    </source>
</evidence>
<name>A0AAN7BGB7_9PEZI</name>
<dbReference type="EMBL" id="MU865452">
    <property type="protein sequence ID" value="KAK4222832.1"/>
    <property type="molecule type" value="Genomic_DNA"/>
</dbReference>
<proteinExistence type="predicted"/>
<comment type="caution">
    <text evidence="1">The sequence shown here is derived from an EMBL/GenBank/DDBJ whole genome shotgun (WGS) entry which is preliminary data.</text>
</comment>
<dbReference type="Proteomes" id="UP001301958">
    <property type="component" value="Unassembled WGS sequence"/>
</dbReference>
<dbReference type="SUPFAM" id="SSF50494">
    <property type="entry name" value="Trypsin-like serine proteases"/>
    <property type="match status" value="1"/>
</dbReference>
<accession>A0AAN7BGB7</accession>
<evidence type="ECO:0000313" key="1">
    <source>
        <dbReference type="EMBL" id="KAK4222832.1"/>
    </source>
</evidence>
<keyword evidence="2" id="KW-1185">Reference proteome</keyword>